<evidence type="ECO:0000313" key="1">
    <source>
        <dbReference type="EMBL" id="RMA43532.1"/>
    </source>
</evidence>
<dbReference type="OrthoDB" id="8261795at2"/>
<comment type="caution">
    <text evidence="1">The sequence shown here is derived from an EMBL/GenBank/DDBJ whole genome shotgun (WGS) entry which is preliminary data.</text>
</comment>
<gene>
    <name evidence="1" type="ORF">D9R08_00885</name>
</gene>
<reference evidence="1 2" key="1">
    <citation type="submission" date="2018-10" db="EMBL/GenBank/DDBJ databases">
        <authorList>
            <person name="Jung H.S."/>
            <person name="Jeon C.O."/>
        </authorList>
    </citation>
    <scope>NUCLEOTIDE SEQUENCE [LARGE SCALE GENOMIC DNA]</scope>
    <source>
        <strain evidence="1 2">MA-7-27</strain>
    </source>
</reference>
<sequence>MNGKFSEVDRTNIIALEVSKASLTVHRLPEDQQITILKTVTAIKRLLKPASKDRTTSVICEASGGYERSVLERCFDLELPVHCAHGTQTRNFAQYLGLSTNTDAIDARMLALFAANS</sequence>
<protein>
    <submittedName>
        <fullName evidence="1">Uncharacterized protein</fullName>
    </submittedName>
</protein>
<dbReference type="Proteomes" id="UP000281343">
    <property type="component" value="Unassembled WGS sequence"/>
</dbReference>
<proteinExistence type="predicted"/>
<dbReference type="EMBL" id="RCNT01000001">
    <property type="protein sequence ID" value="RMA43532.1"/>
    <property type="molecule type" value="Genomic_DNA"/>
</dbReference>
<evidence type="ECO:0000313" key="2">
    <source>
        <dbReference type="Proteomes" id="UP000281343"/>
    </source>
</evidence>
<dbReference type="RefSeq" id="WP_121896125.1">
    <property type="nucleotide sequence ID" value="NZ_RCNT01000001.1"/>
</dbReference>
<accession>A0A3L9Y565</accession>
<name>A0A3L9Y565_9RHOB</name>
<dbReference type="AlphaFoldDB" id="A0A3L9Y565"/>
<organism evidence="1 2">
    <name type="scientific">Rhodophyticola porphyridii</name>
    <dbReference type="NCBI Taxonomy" id="1852017"/>
    <lineage>
        <taxon>Bacteria</taxon>
        <taxon>Pseudomonadati</taxon>
        <taxon>Pseudomonadota</taxon>
        <taxon>Alphaproteobacteria</taxon>
        <taxon>Rhodobacterales</taxon>
        <taxon>Roseobacteraceae</taxon>
        <taxon>Rhodophyticola</taxon>
    </lineage>
</organism>
<keyword evidence="2" id="KW-1185">Reference proteome</keyword>